<proteinExistence type="inferred from homology"/>
<sequence>MKRSLARRHRLLPPSLLTSSLFALTAAAALPGVAHAQAAPEQDAAQIAAQTGEDVVVTGSRIRRDPLDNPSPVVTVDEAAIAKTGLSSIADVLQRIPASSGGLNSKFNNSGNSGNPPDGGGVGAGSAAIDLRYLGAKRTLVLVDGLRYVNGASASGIPGTVDLNSIPDVMIQRVEVLQSAASALYGSDAIGGVVNIITRSNQKGFRAQAQYGQYLGEGDGETQNYQLSWGGGSERVHLDVGGFYTKQDPVRAADRDISQFPNPGQTSCTDAIGGCSGAALNGRIVFSPGNPSLPAGGTITVRNPPLNGRGVYDPTLQGGDFRAFTSADRFNFAPYNYFLTPNERYGGFVNARAEFSDLFNLRLKASWAHRQSQNQAAFLPLNLGPDAGNGNLLDTISIDATNPYNPFGITLNSGANGQPATYSLIGRRLIEAGQRTYNQTVDTFSVTGTIDGKFQLFGKNWYYDANAVLGSNDAHQLFTGNLNAARLAQALGPVSQCTDGCVPFNIFGGQGSVTPEMLAFVGFDERSRSQQQLRDYTLNVSGELFDLPGGPIGIAAGYEHRYQQGSFTPDPVIQAGLGADIPAQAARGRFNVDEVYGEIRLPLIRDVPLLQLVELNGAVRHSNFSTYGGNTTYSGGALWKPVSDLLLRAQYAESYRAASIGELFGAQSRFDQTLDDPCTSAAGGLFQSNPTVRANCIANGVPADGSYTEPQGGQISVQTGGNEALRPETARTWVFGGVYSPAWARQGFASALSLEVNYYDIKVDGAIASIPAAVLLNRCVQTGDALSCGAVGRTPNGFISAINGVLLNTGGIRTRGIDATFNLRTQPTGAGTFGLSVSGNYLLKYEEIVPATEGTTSTDYTGTERGSPDQAYPHFKGQATLDWDIGPVAAAFTGRYIDDVIETSGGNKLKSRFYGDVQLSFRPSWLNEKIGLTLGVNNVFDTDPPACFSCSLNNYDPTTYDVPGRFGYARLSYGF</sequence>
<evidence type="ECO:0000256" key="7">
    <source>
        <dbReference type="ARBA" id="ARBA00023237"/>
    </source>
</evidence>
<evidence type="ECO:0000313" key="13">
    <source>
        <dbReference type="EMBL" id="MBW6531708.1"/>
    </source>
</evidence>
<evidence type="ECO:0000256" key="2">
    <source>
        <dbReference type="ARBA" id="ARBA00022448"/>
    </source>
</evidence>
<keyword evidence="3 8" id="KW-1134">Transmembrane beta strand</keyword>
<keyword evidence="6 8" id="KW-0472">Membrane</keyword>
<reference evidence="13 14" key="1">
    <citation type="submission" date="2021-07" db="EMBL/GenBank/DDBJ databases">
        <title>Sphingomonas sp.</title>
        <authorList>
            <person name="Feng G."/>
            <person name="Li J."/>
            <person name="Pan M."/>
        </authorList>
    </citation>
    <scope>NUCLEOTIDE SEQUENCE [LARGE SCALE GENOMIC DNA]</scope>
    <source>
        <strain evidence="13 14">RRHST34</strain>
    </source>
</reference>
<keyword evidence="4 8" id="KW-0812">Transmembrane</keyword>
<keyword evidence="5 9" id="KW-0798">TonB box</keyword>
<organism evidence="13 14">
    <name type="scientific">Sphingomonas citri</name>
    <dbReference type="NCBI Taxonomy" id="2862499"/>
    <lineage>
        <taxon>Bacteria</taxon>
        <taxon>Pseudomonadati</taxon>
        <taxon>Pseudomonadota</taxon>
        <taxon>Alphaproteobacteria</taxon>
        <taxon>Sphingomonadales</taxon>
        <taxon>Sphingomonadaceae</taxon>
        <taxon>Sphingomonas</taxon>
    </lineage>
</organism>
<protein>
    <submittedName>
        <fullName evidence="13">TonB-dependent receptor</fullName>
    </submittedName>
</protein>
<comment type="caution">
    <text evidence="13">The sequence shown here is derived from an EMBL/GenBank/DDBJ whole genome shotgun (WGS) entry which is preliminary data.</text>
</comment>
<dbReference type="Proteomes" id="UP000759103">
    <property type="component" value="Unassembled WGS sequence"/>
</dbReference>
<keyword evidence="13" id="KW-0675">Receptor</keyword>
<name>A0ABS7BQ20_9SPHN</name>
<dbReference type="PANTHER" id="PTHR47234">
    <property type="match status" value="1"/>
</dbReference>
<dbReference type="Gene3D" id="2.40.170.20">
    <property type="entry name" value="TonB-dependent receptor, beta-barrel domain"/>
    <property type="match status" value="1"/>
</dbReference>
<dbReference type="Pfam" id="PF07715">
    <property type="entry name" value="Plug"/>
    <property type="match status" value="1"/>
</dbReference>
<evidence type="ECO:0000256" key="9">
    <source>
        <dbReference type="RuleBase" id="RU003357"/>
    </source>
</evidence>
<evidence type="ECO:0000259" key="12">
    <source>
        <dbReference type="Pfam" id="PF07715"/>
    </source>
</evidence>
<dbReference type="PANTHER" id="PTHR47234:SF2">
    <property type="entry name" value="TONB-DEPENDENT RECEPTOR"/>
    <property type="match status" value="1"/>
</dbReference>
<accession>A0ABS7BQ20</accession>
<dbReference type="InterPro" id="IPR012910">
    <property type="entry name" value="Plug_dom"/>
</dbReference>
<feature type="domain" description="TonB-dependent receptor plug" evidence="12">
    <location>
        <begin position="67"/>
        <end position="193"/>
    </location>
</feature>
<keyword evidence="2 8" id="KW-0813">Transport</keyword>
<feature type="chain" id="PRO_5047448845" evidence="10">
    <location>
        <begin position="37"/>
        <end position="975"/>
    </location>
</feature>
<dbReference type="PROSITE" id="PS52016">
    <property type="entry name" value="TONB_DEPENDENT_REC_3"/>
    <property type="match status" value="1"/>
</dbReference>
<keyword evidence="14" id="KW-1185">Reference proteome</keyword>
<dbReference type="Pfam" id="PF00593">
    <property type="entry name" value="TonB_dep_Rec_b-barrel"/>
    <property type="match status" value="1"/>
</dbReference>
<evidence type="ECO:0000256" key="8">
    <source>
        <dbReference type="PROSITE-ProRule" id="PRU01360"/>
    </source>
</evidence>
<keyword evidence="7 8" id="KW-0998">Cell outer membrane</keyword>
<dbReference type="RefSeq" id="WP_219749091.1">
    <property type="nucleotide sequence ID" value="NZ_JAHXZN010000004.1"/>
</dbReference>
<evidence type="ECO:0000256" key="6">
    <source>
        <dbReference type="ARBA" id="ARBA00023136"/>
    </source>
</evidence>
<evidence type="ECO:0000256" key="4">
    <source>
        <dbReference type="ARBA" id="ARBA00022692"/>
    </source>
</evidence>
<evidence type="ECO:0000256" key="10">
    <source>
        <dbReference type="SAM" id="SignalP"/>
    </source>
</evidence>
<dbReference type="Gene3D" id="2.170.130.10">
    <property type="entry name" value="TonB-dependent receptor, plug domain"/>
    <property type="match status" value="1"/>
</dbReference>
<dbReference type="InterPro" id="IPR036942">
    <property type="entry name" value="Beta-barrel_TonB_sf"/>
</dbReference>
<dbReference type="EMBL" id="JAHXZN010000004">
    <property type="protein sequence ID" value="MBW6531708.1"/>
    <property type="molecule type" value="Genomic_DNA"/>
</dbReference>
<keyword evidence="10" id="KW-0732">Signal</keyword>
<dbReference type="InterPro" id="IPR039426">
    <property type="entry name" value="TonB-dep_rcpt-like"/>
</dbReference>
<comment type="subcellular location">
    <subcellularLocation>
        <location evidence="1 8">Cell outer membrane</location>
        <topology evidence="1 8">Multi-pass membrane protein</topology>
    </subcellularLocation>
</comment>
<evidence type="ECO:0000256" key="5">
    <source>
        <dbReference type="ARBA" id="ARBA00023077"/>
    </source>
</evidence>
<comment type="similarity">
    <text evidence="8 9">Belongs to the TonB-dependent receptor family.</text>
</comment>
<evidence type="ECO:0000259" key="11">
    <source>
        <dbReference type="Pfam" id="PF00593"/>
    </source>
</evidence>
<gene>
    <name evidence="13" type="ORF">KZ820_13270</name>
</gene>
<dbReference type="InterPro" id="IPR037066">
    <property type="entry name" value="Plug_dom_sf"/>
</dbReference>
<dbReference type="SUPFAM" id="SSF56935">
    <property type="entry name" value="Porins"/>
    <property type="match status" value="1"/>
</dbReference>
<feature type="signal peptide" evidence="10">
    <location>
        <begin position="1"/>
        <end position="36"/>
    </location>
</feature>
<dbReference type="InterPro" id="IPR000531">
    <property type="entry name" value="Beta-barrel_TonB"/>
</dbReference>
<evidence type="ECO:0000313" key="14">
    <source>
        <dbReference type="Proteomes" id="UP000759103"/>
    </source>
</evidence>
<feature type="domain" description="TonB-dependent receptor-like beta-barrel" evidence="11">
    <location>
        <begin position="397"/>
        <end position="939"/>
    </location>
</feature>
<evidence type="ECO:0000256" key="1">
    <source>
        <dbReference type="ARBA" id="ARBA00004571"/>
    </source>
</evidence>
<evidence type="ECO:0000256" key="3">
    <source>
        <dbReference type="ARBA" id="ARBA00022452"/>
    </source>
</evidence>